<evidence type="ECO:0000256" key="14">
    <source>
        <dbReference type="SAM" id="Phobius"/>
    </source>
</evidence>
<dbReference type="PANTHER" id="PTHR47953">
    <property type="entry name" value="OS08G0105600 PROTEIN"/>
    <property type="match status" value="1"/>
</dbReference>
<gene>
    <name evidence="15" type="ORF">C2S53_020612</name>
</gene>
<keyword evidence="5 12" id="KW-0479">Metal-binding</keyword>
<organism evidence="15 16">
    <name type="scientific">Perilla frutescens var. hirtella</name>
    <name type="common">Perilla citriodora</name>
    <name type="synonym">Perilla setoyensis</name>
    <dbReference type="NCBI Taxonomy" id="608512"/>
    <lineage>
        <taxon>Eukaryota</taxon>
        <taxon>Viridiplantae</taxon>
        <taxon>Streptophyta</taxon>
        <taxon>Embryophyta</taxon>
        <taxon>Tracheophyta</taxon>
        <taxon>Spermatophyta</taxon>
        <taxon>Magnoliopsida</taxon>
        <taxon>eudicotyledons</taxon>
        <taxon>Gunneridae</taxon>
        <taxon>Pentapetalae</taxon>
        <taxon>asterids</taxon>
        <taxon>lamiids</taxon>
        <taxon>Lamiales</taxon>
        <taxon>Lamiaceae</taxon>
        <taxon>Nepetoideae</taxon>
        <taxon>Elsholtzieae</taxon>
        <taxon>Perilla</taxon>
    </lineage>
</organism>
<dbReference type="GO" id="GO:0016705">
    <property type="term" value="F:oxidoreductase activity, acting on paired donors, with incorporation or reduction of molecular oxygen"/>
    <property type="evidence" value="ECO:0007669"/>
    <property type="project" value="InterPro"/>
</dbReference>
<feature type="transmembrane region" description="Helical" evidence="14">
    <location>
        <begin position="6"/>
        <end position="24"/>
    </location>
</feature>
<keyword evidence="11 14" id="KW-0472">Membrane</keyword>
<dbReference type="GO" id="GO:0005506">
    <property type="term" value="F:iron ion binding"/>
    <property type="evidence" value="ECO:0007669"/>
    <property type="project" value="InterPro"/>
</dbReference>
<dbReference type="PANTHER" id="PTHR47953:SF16">
    <property type="entry name" value="CYTOCHROME P450 71D8"/>
    <property type="match status" value="1"/>
</dbReference>
<keyword evidence="16" id="KW-1185">Reference proteome</keyword>
<dbReference type="AlphaFoldDB" id="A0AAD4J6Y5"/>
<evidence type="ECO:0000256" key="2">
    <source>
        <dbReference type="ARBA" id="ARBA00010617"/>
    </source>
</evidence>
<keyword evidence="3 12" id="KW-0349">Heme</keyword>
<dbReference type="GO" id="GO:0004497">
    <property type="term" value="F:monooxygenase activity"/>
    <property type="evidence" value="ECO:0007669"/>
    <property type="project" value="UniProtKB-KW"/>
</dbReference>
<comment type="subcellular location">
    <subcellularLocation>
        <location evidence="1">Membrane</location>
        <topology evidence="1">Single-pass type II membrane protein</topology>
    </subcellularLocation>
</comment>
<proteinExistence type="inferred from homology"/>
<dbReference type="InterPro" id="IPR017972">
    <property type="entry name" value="Cyt_P450_CS"/>
</dbReference>
<dbReference type="CDD" id="cd11072">
    <property type="entry name" value="CYP71-like"/>
    <property type="match status" value="1"/>
</dbReference>
<evidence type="ECO:0000256" key="5">
    <source>
        <dbReference type="ARBA" id="ARBA00022723"/>
    </source>
</evidence>
<evidence type="ECO:0000256" key="1">
    <source>
        <dbReference type="ARBA" id="ARBA00004606"/>
    </source>
</evidence>
<comment type="caution">
    <text evidence="15">The sequence shown here is derived from an EMBL/GenBank/DDBJ whole genome shotgun (WGS) entry which is preliminary data.</text>
</comment>
<keyword evidence="8 13" id="KW-0560">Oxidoreductase</keyword>
<keyword evidence="7 14" id="KW-1133">Transmembrane helix</keyword>
<keyword evidence="9 12" id="KW-0408">Iron</keyword>
<evidence type="ECO:0000256" key="7">
    <source>
        <dbReference type="ARBA" id="ARBA00022989"/>
    </source>
</evidence>
<dbReference type="Gene3D" id="1.10.630.10">
    <property type="entry name" value="Cytochrome P450"/>
    <property type="match status" value="1"/>
</dbReference>
<name>A0AAD4J6Y5_PERFH</name>
<keyword evidence="10 13" id="KW-0503">Monooxygenase</keyword>
<dbReference type="GO" id="GO:0016020">
    <property type="term" value="C:membrane"/>
    <property type="evidence" value="ECO:0007669"/>
    <property type="project" value="UniProtKB-SubCell"/>
</dbReference>
<dbReference type="PRINTS" id="PR00463">
    <property type="entry name" value="EP450I"/>
</dbReference>
<comment type="cofactor">
    <cofactor evidence="12">
        <name>heme</name>
        <dbReference type="ChEBI" id="CHEBI:30413"/>
    </cofactor>
</comment>
<evidence type="ECO:0000256" key="10">
    <source>
        <dbReference type="ARBA" id="ARBA00023033"/>
    </source>
</evidence>
<reference evidence="15 16" key="1">
    <citation type="journal article" date="2021" name="Nat. Commun.">
        <title>Incipient diploidization of the medicinal plant Perilla within 10,000 years.</title>
        <authorList>
            <person name="Zhang Y."/>
            <person name="Shen Q."/>
            <person name="Leng L."/>
            <person name="Zhang D."/>
            <person name="Chen S."/>
            <person name="Shi Y."/>
            <person name="Ning Z."/>
            <person name="Chen S."/>
        </authorList>
    </citation>
    <scope>NUCLEOTIDE SEQUENCE [LARGE SCALE GENOMIC DNA]</scope>
    <source>
        <strain evidence="16">cv. PC099</strain>
    </source>
</reference>
<evidence type="ECO:0000313" key="15">
    <source>
        <dbReference type="EMBL" id="KAH6827715.1"/>
    </source>
</evidence>
<dbReference type="PROSITE" id="PS00086">
    <property type="entry name" value="CYTOCHROME_P450"/>
    <property type="match status" value="1"/>
</dbReference>
<dbReference type="SUPFAM" id="SSF48264">
    <property type="entry name" value="Cytochrome P450"/>
    <property type="match status" value="1"/>
</dbReference>
<dbReference type="EMBL" id="SDAM02000143">
    <property type="protein sequence ID" value="KAH6827715.1"/>
    <property type="molecule type" value="Genomic_DNA"/>
</dbReference>
<dbReference type="GO" id="GO:0020037">
    <property type="term" value="F:heme binding"/>
    <property type="evidence" value="ECO:0007669"/>
    <property type="project" value="InterPro"/>
</dbReference>
<dbReference type="Proteomes" id="UP001190926">
    <property type="component" value="Unassembled WGS sequence"/>
</dbReference>
<evidence type="ECO:0000256" key="12">
    <source>
        <dbReference type="PIRSR" id="PIRSR602401-1"/>
    </source>
</evidence>
<feature type="binding site" description="axial binding residue" evidence="12">
    <location>
        <position position="442"/>
    </location>
    <ligand>
        <name>heme</name>
        <dbReference type="ChEBI" id="CHEBI:30413"/>
    </ligand>
    <ligandPart>
        <name>Fe</name>
        <dbReference type="ChEBI" id="CHEBI:18248"/>
    </ligandPart>
</feature>
<keyword evidence="4 14" id="KW-0812">Transmembrane</keyword>
<dbReference type="InterPro" id="IPR002401">
    <property type="entry name" value="Cyt_P450_E_grp-I"/>
</dbReference>
<accession>A0AAD4J6Y5</accession>
<dbReference type="InterPro" id="IPR001128">
    <property type="entry name" value="Cyt_P450"/>
</dbReference>
<evidence type="ECO:0000256" key="6">
    <source>
        <dbReference type="ARBA" id="ARBA00022968"/>
    </source>
</evidence>
<evidence type="ECO:0000256" key="13">
    <source>
        <dbReference type="RuleBase" id="RU000461"/>
    </source>
</evidence>
<keyword evidence="6" id="KW-0735">Signal-anchor</keyword>
<evidence type="ECO:0000256" key="3">
    <source>
        <dbReference type="ARBA" id="ARBA00022617"/>
    </source>
</evidence>
<dbReference type="PRINTS" id="PR00385">
    <property type="entry name" value="P450"/>
</dbReference>
<evidence type="ECO:0000313" key="16">
    <source>
        <dbReference type="Proteomes" id="UP001190926"/>
    </source>
</evidence>
<evidence type="ECO:0000256" key="11">
    <source>
        <dbReference type="ARBA" id="ARBA00023136"/>
    </source>
</evidence>
<sequence length="506" mass="57228">MVMELLPFNFTAILVIFSSFIFLLTKARLSKPKSPQNLPPSPWKLPVIGHLHHLVGDLPHRALQRLSQKHGPVLHLQMGEVPAVVISSREAAKEVLKVQDPACAERPESIAVKILMYDYTDIAFCAYGEYWRQMRKICIVELLSTKNVKSFAHIREDEASRLVGSLRSQSGHAVNLSEKIFTFNSSITSRAAFGSGVTDHAALVVLFKEVLAMAAGFELADLFPSWKPLHLFSWNKYKLLRMRAKLDAIVDRLVEEHRSKQSGEFGGEDIVDVLIRMQGSGELNFPITTDNIKAVILDMFIAGSETSSAATVWTMSELMRNPRVMEKVQAEVREAWKGKTAVEERDVEDLKYLKLVVKEALRLHPPVTLLPRQCREECKAAGYSIPVKTKVMINVWSMGRDPNYWVWDDPEIFQPERFLLKETDYLGNQLEFIPFGSGRRICPGVNFGLANVELPLAKLLYHFDWKLPYQGTMAASDMTERDGLTVSRKNPLLLVPTLYNPILHTS</sequence>
<comment type="similarity">
    <text evidence="2 13">Belongs to the cytochrome P450 family.</text>
</comment>
<evidence type="ECO:0000256" key="9">
    <source>
        <dbReference type="ARBA" id="ARBA00023004"/>
    </source>
</evidence>
<dbReference type="InterPro" id="IPR052306">
    <property type="entry name" value="CYP450_71D"/>
</dbReference>
<evidence type="ECO:0000256" key="4">
    <source>
        <dbReference type="ARBA" id="ARBA00022692"/>
    </source>
</evidence>
<dbReference type="FunFam" id="1.10.630.10:FF:000043">
    <property type="entry name" value="Cytochrome P450 99A2"/>
    <property type="match status" value="1"/>
</dbReference>
<protein>
    <submittedName>
        <fullName evidence="15">Uncharacterized protein</fullName>
    </submittedName>
</protein>
<evidence type="ECO:0000256" key="8">
    <source>
        <dbReference type="ARBA" id="ARBA00023002"/>
    </source>
</evidence>
<dbReference type="Pfam" id="PF00067">
    <property type="entry name" value="p450"/>
    <property type="match status" value="1"/>
</dbReference>
<dbReference type="InterPro" id="IPR036396">
    <property type="entry name" value="Cyt_P450_sf"/>
</dbReference>